<comment type="caution">
    <text evidence="6">The sequence shown here is derived from an EMBL/GenBank/DDBJ whole genome shotgun (WGS) entry which is preliminary data.</text>
</comment>
<evidence type="ECO:0000313" key="7">
    <source>
        <dbReference type="Proteomes" id="UP001293791"/>
    </source>
</evidence>
<dbReference type="PANTHER" id="PTHR30563">
    <property type="entry name" value="DNA RECOMBINATION PROTEIN RMUC"/>
    <property type="match status" value="1"/>
</dbReference>
<protein>
    <recommendedName>
        <fullName evidence="3">DNA recombination protein RmuC homolog</fullName>
    </recommendedName>
</protein>
<accession>A0ABU5L9B0</accession>
<name>A0ABU5L9B0_9RICK</name>
<reference evidence="6 7" key="1">
    <citation type="submission" date="2023-02" db="EMBL/GenBank/DDBJ databases">
        <title>Host association and intracellularity evolved multiple times independently in the Rickettsiales.</title>
        <authorList>
            <person name="Castelli M."/>
            <person name="Nardi T."/>
            <person name="Gammuto L."/>
            <person name="Bellinzona G."/>
            <person name="Sabaneyeva E."/>
            <person name="Potekhin A."/>
            <person name="Serra V."/>
            <person name="Petroni G."/>
            <person name="Sassera D."/>
        </authorList>
    </citation>
    <scope>NUCLEOTIDE SEQUENCE [LARGE SCALE GENOMIC DNA]</scope>
    <source>
        <strain evidence="6 7">BOD18</strain>
    </source>
</reference>
<dbReference type="RefSeq" id="WP_322498150.1">
    <property type="nucleotide sequence ID" value="NZ_JARGYT010000092.1"/>
</dbReference>
<comment type="function">
    <text evidence="1">Involved in DNA recombination.</text>
</comment>
<dbReference type="EMBL" id="JARGYT010000092">
    <property type="protein sequence ID" value="MDZ5762703.1"/>
    <property type="molecule type" value="Genomic_DNA"/>
</dbReference>
<gene>
    <name evidence="6" type="ORF">Cyrtocomes_01095</name>
</gene>
<sequence length="381" mass="43837">MQALSEINLKNNERYEKEARETIIISEKIHNLQNILQQQFQSMILSQKSQLDLMQNQLAQASHANESKMEYTKKFIQESLHQIRENNEKKLEQIRVTVEEKLQSTLEKRLGDSFQIVSERLEMVYKGLGEMKLIASSVGDLKNVLSNVKTRGIWGEVQLAAILDEILLPEQYAINVQTKPDSQDRVEFAIKLPGKDENVWLPIDSKFPLEDYQRFIDSQMQGDIDGAEYHKKLIENSLKKCAKLISDKYINPPHTTDFAIMFLPIEGMYAEVLRISGLIEVLQRDYRIVITSPTTFAAMVNSLQMGFRAIAIEKRSSEVWKVLESIKPEFVKFAELLNKTRGKLEQASKAIGDAEAKTRTIQRKLSKTEKIDMEDDDLLIE</sequence>
<keyword evidence="7" id="KW-1185">Reference proteome</keyword>
<dbReference type="Pfam" id="PF02646">
    <property type="entry name" value="RmuC"/>
    <property type="match status" value="1"/>
</dbReference>
<evidence type="ECO:0000256" key="5">
    <source>
        <dbReference type="ARBA" id="ARBA00023172"/>
    </source>
</evidence>
<evidence type="ECO:0000313" key="6">
    <source>
        <dbReference type="EMBL" id="MDZ5762703.1"/>
    </source>
</evidence>
<keyword evidence="4" id="KW-0175">Coiled coil</keyword>
<organism evidence="6 7">
    <name type="scientific">Candidatus Cyrtobacter comes</name>
    <dbReference type="NCBI Taxonomy" id="675776"/>
    <lineage>
        <taxon>Bacteria</taxon>
        <taxon>Pseudomonadati</taxon>
        <taxon>Pseudomonadota</taxon>
        <taxon>Alphaproteobacteria</taxon>
        <taxon>Rickettsiales</taxon>
        <taxon>Candidatus Midichloriaceae</taxon>
        <taxon>Candidatus Cyrtobacter</taxon>
    </lineage>
</organism>
<keyword evidence="5" id="KW-0233">DNA recombination</keyword>
<evidence type="ECO:0000256" key="4">
    <source>
        <dbReference type="ARBA" id="ARBA00023054"/>
    </source>
</evidence>
<proteinExistence type="inferred from homology"/>
<comment type="similarity">
    <text evidence="2">Belongs to the RmuC family.</text>
</comment>
<dbReference type="Proteomes" id="UP001293791">
    <property type="component" value="Unassembled WGS sequence"/>
</dbReference>
<evidence type="ECO:0000256" key="3">
    <source>
        <dbReference type="ARBA" id="ARBA00021840"/>
    </source>
</evidence>
<evidence type="ECO:0000256" key="2">
    <source>
        <dbReference type="ARBA" id="ARBA00009840"/>
    </source>
</evidence>
<evidence type="ECO:0000256" key="1">
    <source>
        <dbReference type="ARBA" id="ARBA00003416"/>
    </source>
</evidence>
<dbReference type="InterPro" id="IPR003798">
    <property type="entry name" value="DNA_recombination_RmuC"/>
</dbReference>
<dbReference type="PANTHER" id="PTHR30563:SF0">
    <property type="entry name" value="DNA RECOMBINATION PROTEIN RMUC"/>
    <property type="match status" value="1"/>
</dbReference>